<evidence type="ECO:0000313" key="15">
    <source>
        <dbReference type="Proteomes" id="UP000694941"/>
    </source>
</evidence>
<evidence type="ECO:0000256" key="1">
    <source>
        <dbReference type="ARBA" id="ARBA00004141"/>
    </source>
</evidence>
<dbReference type="InterPro" id="IPR013518">
    <property type="entry name" value="K_chnl_inward-rec_Kir_cyto"/>
</dbReference>
<reference evidence="16" key="1">
    <citation type="submission" date="2025-08" db="UniProtKB">
        <authorList>
            <consortium name="RefSeq"/>
        </authorList>
    </citation>
    <scope>IDENTIFICATION</scope>
    <source>
        <tissue evidence="16">Muscle</tissue>
    </source>
</reference>
<keyword evidence="10 11" id="KW-0407">Ion channel</keyword>
<evidence type="ECO:0000256" key="5">
    <source>
        <dbReference type="ARBA" id="ARBA00022882"/>
    </source>
</evidence>
<dbReference type="InterPro" id="IPR014756">
    <property type="entry name" value="Ig_E-set"/>
</dbReference>
<keyword evidence="7 12" id="KW-1133">Transmembrane helix</keyword>
<evidence type="ECO:0000256" key="4">
    <source>
        <dbReference type="ARBA" id="ARBA00022692"/>
    </source>
</evidence>
<evidence type="ECO:0000256" key="7">
    <source>
        <dbReference type="ARBA" id="ARBA00022989"/>
    </source>
</evidence>
<dbReference type="PANTHER" id="PTHR11767:SF102">
    <property type="entry name" value="INWARDLY RECTIFYING POTASSIUM CHANNEL 1, ISOFORM F"/>
    <property type="match status" value="1"/>
</dbReference>
<dbReference type="Proteomes" id="UP000694941">
    <property type="component" value="Unplaced"/>
</dbReference>
<accession>A0ABM1C406</accession>
<evidence type="ECO:0000259" key="13">
    <source>
        <dbReference type="Pfam" id="PF01007"/>
    </source>
</evidence>
<evidence type="ECO:0000313" key="16">
    <source>
        <dbReference type="RefSeq" id="XP_013793756.1"/>
    </source>
</evidence>
<comment type="similarity">
    <text evidence="11">Belongs to the inward rectifier-type potassium channel (TC 1.A.2.1) family.</text>
</comment>
<evidence type="ECO:0000259" key="14">
    <source>
        <dbReference type="Pfam" id="PF17655"/>
    </source>
</evidence>
<evidence type="ECO:0000256" key="6">
    <source>
        <dbReference type="ARBA" id="ARBA00022958"/>
    </source>
</evidence>
<keyword evidence="6 11" id="KW-0630">Potassium</keyword>
<evidence type="ECO:0000256" key="2">
    <source>
        <dbReference type="ARBA" id="ARBA00022448"/>
    </source>
</evidence>
<comment type="subcellular location">
    <subcellularLocation>
        <location evidence="1 11">Membrane</location>
        <topology evidence="1 11">Multi-pass membrane protein</topology>
    </subcellularLocation>
</comment>
<keyword evidence="15" id="KW-1185">Reference proteome</keyword>
<evidence type="ECO:0000256" key="9">
    <source>
        <dbReference type="ARBA" id="ARBA00023136"/>
    </source>
</evidence>
<evidence type="ECO:0000256" key="11">
    <source>
        <dbReference type="RuleBase" id="RU003822"/>
    </source>
</evidence>
<proteinExistence type="inferred from homology"/>
<dbReference type="InterPro" id="IPR016449">
    <property type="entry name" value="K_chnl_inward-rec_Kir"/>
</dbReference>
<gene>
    <name evidence="16" type="primary">LOC106477775</name>
</gene>
<dbReference type="PRINTS" id="PR01320">
    <property type="entry name" value="KIRCHANNEL"/>
</dbReference>
<keyword evidence="2 11" id="KW-0813">Transport</keyword>
<dbReference type="Pfam" id="PF17655">
    <property type="entry name" value="IRK_C"/>
    <property type="match status" value="1"/>
</dbReference>
<feature type="domain" description="Potassium channel inwardly rectifying transmembrane" evidence="13">
    <location>
        <begin position="2"/>
        <end position="42"/>
    </location>
</feature>
<evidence type="ECO:0000256" key="10">
    <source>
        <dbReference type="ARBA" id="ARBA00023303"/>
    </source>
</evidence>
<dbReference type="GeneID" id="106477775"/>
<protein>
    <submittedName>
        <fullName evidence="16">Inward rectifier potassium channel 2-like</fullName>
    </submittedName>
</protein>
<dbReference type="InterPro" id="IPR040445">
    <property type="entry name" value="Kir_TM"/>
</dbReference>
<dbReference type="PANTHER" id="PTHR11767">
    <property type="entry name" value="INWARD RECTIFIER POTASSIUM CHANNEL"/>
    <property type="match status" value="1"/>
</dbReference>
<dbReference type="Pfam" id="PF01007">
    <property type="entry name" value="IRK"/>
    <property type="match status" value="1"/>
</dbReference>
<keyword evidence="8 11" id="KW-0406">Ion transport</keyword>
<dbReference type="InterPro" id="IPR041647">
    <property type="entry name" value="IRK_C"/>
</dbReference>
<evidence type="ECO:0000256" key="8">
    <source>
        <dbReference type="ARBA" id="ARBA00023065"/>
    </source>
</evidence>
<evidence type="ECO:0000256" key="3">
    <source>
        <dbReference type="ARBA" id="ARBA00022538"/>
    </source>
</evidence>
<evidence type="ECO:0000256" key="12">
    <source>
        <dbReference type="SAM" id="Phobius"/>
    </source>
</evidence>
<organism evidence="15 16">
    <name type="scientific">Limulus polyphemus</name>
    <name type="common">Atlantic horseshoe crab</name>
    <dbReference type="NCBI Taxonomy" id="6850"/>
    <lineage>
        <taxon>Eukaryota</taxon>
        <taxon>Metazoa</taxon>
        <taxon>Ecdysozoa</taxon>
        <taxon>Arthropoda</taxon>
        <taxon>Chelicerata</taxon>
        <taxon>Merostomata</taxon>
        <taxon>Xiphosura</taxon>
        <taxon>Limulidae</taxon>
        <taxon>Limulus</taxon>
    </lineage>
</organism>
<keyword evidence="5 11" id="KW-0851">Voltage-gated channel</keyword>
<feature type="domain" description="Inward rectifier potassium channel C-terminal" evidence="14">
    <location>
        <begin position="49"/>
        <end position="218"/>
    </location>
</feature>
<keyword evidence="4 11" id="KW-0812">Transmembrane</keyword>
<keyword evidence="9 12" id="KW-0472">Membrane</keyword>
<name>A0ABM1C406_LIMPO</name>
<keyword evidence="3 11" id="KW-0633">Potassium transport</keyword>
<dbReference type="RefSeq" id="XP_013793756.1">
    <property type="nucleotide sequence ID" value="XM_013938302.2"/>
</dbReference>
<dbReference type="Gene3D" id="1.10.287.70">
    <property type="match status" value="1"/>
</dbReference>
<sequence>MGFRYISEECSEAVFILCLQSIIGVIIQCFIVGMIFAKFSRPKKRQQTIMFSRNAIICLHDSKLCLMFRVGYMRKSTMIGAQVSLHLIKRKITAEGEIIPYYRYILEVQHHSANNSILLSWPVVVVHEINQDSPLYTMSADDFLKDKFEIVAILEGISESTDQSFQARTSFLSNEILWGHRFEQLLTYRKDTSDFLVDFGKFNNTYEVKIPLCSAQHFYGFQKSYSLDHGNYNLEEKKQEKMTYVRKDNRSTCSV</sequence>
<dbReference type="SUPFAM" id="SSF81296">
    <property type="entry name" value="E set domains"/>
    <property type="match status" value="1"/>
</dbReference>
<feature type="transmembrane region" description="Helical" evidence="12">
    <location>
        <begin position="13"/>
        <end position="37"/>
    </location>
</feature>
<dbReference type="Gene3D" id="2.60.40.1400">
    <property type="entry name" value="G protein-activated inward rectifier potassium channel 1"/>
    <property type="match status" value="1"/>
</dbReference>